<dbReference type="PROSITE" id="PS51186">
    <property type="entry name" value="GNAT"/>
    <property type="match status" value="1"/>
</dbReference>
<dbReference type="InterPro" id="IPR000182">
    <property type="entry name" value="GNAT_dom"/>
</dbReference>
<proteinExistence type="predicted"/>
<evidence type="ECO:0000313" key="2">
    <source>
        <dbReference type="EMBL" id="KKU10213.1"/>
    </source>
</evidence>
<dbReference type="AlphaFoldDB" id="A0A0G1PXP8"/>
<dbReference type="InterPro" id="IPR016181">
    <property type="entry name" value="Acyl_CoA_acyltransferase"/>
</dbReference>
<dbReference type="SUPFAM" id="SSF55729">
    <property type="entry name" value="Acyl-CoA N-acyltransferases (Nat)"/>
    <property type="match status" value="1"/>
</dbReference>
<dbReference type="Gene3D" id="3.40.630.30">
    <property type="match status" value="1"/>
</dbReference>
<protein>
    <recommendedName>
        <fullName evidence="1">N-acetyltransferase domain-containing protein</fullName>
    </recommendedName>
</protein>
<comment type="caution">
    <text evidence="2">The sequence shown here is derived from an EMBL/GenBank/DDBJ whole genome shotgun (WGS) entry which is preliminary data.</text>
</comment>
<name>A0A0G1PXP8_9BACT</name>
<feature type="domain" description="N-acetyltransferase" evidence="1">
    <location>
        <begin position="1"/>
        <end position="166"/>
    </location>
</feature>
<dbReference type="Proteomes" id="UP000034329">
    <property type="component" value="Unassembled WGS sequence"/>
</dbReference>
<sequence length="166" mass="19286">MSGDDIRVISQIVGGDKTYKHFARRIYKEFKTADEERNSKVFVLYQKDAKDENIGFAVIGQSSAKMKVWESTLKGEGWVMPDFKMKKPAYELMYMYIRPEVRKKGYAIRLFKRVISFTKSNHIPAIYAYVGEVNATALDFYKKRGGRIIKDLSDEATSNAFLEWRL</sequence>
<dbReference type="GO" id="GO:0016747">
    <property type="term" value="F:acyltransferase activity, transferring groups other than amino-acyl groups"/>
    <property type="evidence" value="ECO:0007669"/>
    <property type="project" value="InterPro"/>
</dbReference>
<dbReference type="CDD" id="cd04301">
    <property type="entry name" value="NAT_SF"/>
    <property type="match status" value="1"/>
</dbReference>
<evidence type="ECO:0000259" key="1">
    <source>
        <dbReference type="PROSITE" id="PS51186"/>
    </source>
</evidence>
<reference evidence="2 3" key="1">
    <citation type="journal article" date="2015" name="Nature">
        <title>rRNA introns, odd ribosomes, and small enigmatic genomes across a large radiation of phyla.</title>
        <authorList>
            <person name="Brown C.T."/>
            <person name="Hug L.A."/>
            <person name="Thomas B.C."/>
            <person name="Sharon I."/>
            <person name="Castelle C.J."/>
            <person name="Singh A."/>
            <person name="Wilkins M.J."/>
            <person name="Williams K.H."/>
            <person name="Banfield J.F."/>
        </authorList>
    </citation>
    <scope>NUCLEOTIDE SEQUENCE [LARGE SCALE GENOMIC DNA]</scope>
</reference>
<evidence type="ECO:0000313" key="3">
    <source>
        <dbReference type="Proteomes" id="UP000034329"/>
    </source>
</evidence>
<dbReference type="Pfam" id="PF00583">
    <property type="entry name" value="Acetyltransf_1"/>
    <property type="match status" value="1"/>
</dbReference>
<accession>A0A0G1PXP8</accession>
<gene>
    <name evidence="2" type="ORF">UX13_C0017G0005</name>
</gene>
<organism evidence="2 3">
    <name type="scientific">Candidatus Woesebacteria bacterium GW2011_GWB1_45_5</name>
    <dbReference type="NCBI Taxonomy" id="1618581"/>
    <lineage>
        <taxon>Bacteria</taxon>
        <taxon>Candidatus Woeseibacteriota</taxon>
    </lineage>
</organism>
<dbReference type="EMBL" id="LCLA01000017">
    <property type="protein sequence ID" value="KKU10213.1"/>
    <property type="molecule type" value="Genomic_DNA"/>
</dbReference>